<dbReference type="GO" id="GO:0003735">
    <property type="term" value="F:structural constituent of ribosome"/>
    <property type="evidence" value="ECO:0007669"/>
    <property type="project" value="InterPro"/>
</dbReference>
<dbReference type="EMBL" id="WNTK01000047">
    <property type="protein sequence ID" value="KAG9472555.1"/>
    <property type="molecule type" value="Genomic_DNA"/>
</dbReference>
<gene>
    <name evidence="7" type="ORF">GDO78_018835</name>
</gene>
<dbReference type="InterPro" id="IPR019189">
    <property type="entry name" value="Ribosomal_mL41"/>
</dbReference>
<name>A0A8J6EP46_ELECQ</name>
<dbReference type="GO" id="GO:0005762">
    <property type="term" value="C:mitochondrial large ribosomal subunit"/>
    <property type="evidence" value="ECO:0007669"/>
    <property type="project" value="InterPro"/>
</dbReference>
<evidence type="ECO:0000256" key="5">
    <source>
        <dbReference type="ARBA" id="ARBA00023128"/>
    </source>
</evidence>
<dbReference type="AlphaFoldDB" id="A0A8J6EP46"/>
<dbReference type="Proteomes" id="UP000770717">
    <property type="component" value="Unassembled WGS sequence"/>
</dbReference>
<comment type="caution">
    <text evidence="7">The sequence shown here is derived from an EMBL/GenBank/DDBJ whole genome shotgun (WGS) entry which is preliminary data.</text>
</comment>
<keyword evidence="4" id="KW-0689">Ribosomal protein</keyword>
<evidence type="ECO:0000313" key="8">
    <source>
        <dbReference type="Proteomes" id="UP000770717"/>
    </source>
</evidence>
<dbReference type="Pfam" id="PF09809">
    <property type="entry name" value="MRP-L27"/>
    <property type="match status" value="1"/>
</dbReference>
<accession>A0A8J6EP46</accession>
<evidence type="ECO:0000256" key="4">
    <source>
        <dbReference type="ARBA" id="ARBA00022980"/>
    </source>
</evidence>
<evidence type="ECO:0000256" key="6">
    <source>
        <dbReference type="ARBA" id="ARBA00023274"/>
    </source>
</evidence>
<protein>
    <recommendedName>
        <fullName evidence="9">Mitochondrial ribosomal protein L41</fullName>
    </recommendedName>
</protein>
<dbReference type="PANTHER" id="PTHR21338">
    <property type="entry name" value="MITOCHONDRIAL RIBOSOMAL PROTEIN L41"/>
    <property type="match status" value="1"/>
</dbReference>
<evidence type="ECO:0008006" key="9">
    <source>
        <dbReference type="Google" id="ProtNLM"/>
    </source>
</evidence>
<proteinExistence type="inferred from homology"/>
<evidence type="ECO:0000313" key="7">
    <source>
        <dbReference type="EMBL" id="KAG9472555.1"/>
    </source>
</evidence>
<evidence type="ECO:0000256" key="1">
    <source>
        <dbReference type="ARBA" id="ARBA00004173"/>
    </source>
</evidence>
<dbReference type="PANTHER" id="PTHR21338:SF0">
    <property type="entry name" value="LARGE RIBOSOMAL SUBUNIT PROTEIN ML41"/>
    <property type="match status" value="1"/>
</dbReference>
<sequence>MGLLQNLVCGFVRGSNRMVEITGKMGPRGFNKGRGAKRVGYLTRFRKFVKVKEMVPEFVVPDLSGFKLRPYVSCRAPEGTEEQMTAKKLFMETAAAAVEKDIEDGSFDPNNLQKYGFEPTQEGKLFKLYPRNYVQ</sequence>
<keyword evidence="8" id="KW-1185">Reference proteome</keyword>
<organism evidence="7 8">
    <name type="scientific">Eleutherodactylus coqui</name>
    <name type="common">Puerto Rican coqui</name>
    <dbReference type="NCBI Taxonomy" id="57060"/>
    <lineage>
        <taxon>Eukaryota</taxon>
        <taxon>Metazoa</taxon>
        <taxon>Chordata</taxon>
        <taxon>Craniata</taxon>
        <taxon>Vertebrata</taxon>
        <taxon>Euteleostomi</taxon>
        <taxon>Amphibia</taxon>
        <taxon>Batrachia</taxon>
        <taxon>Anura</taxon>
        <taxon>Neobatrachia</taxon>
        <taxon>Hyloidea</taxon>
        <taxon>Eleutherodactylidae</taxon>
        <taxon>Eleutherodactylinae</taxon>
        <taxon>Eleutherodactylus</taxon>
        <taxon>Eleutherodactylus</taxon>
    </lineage>
</organism>
<dbReference type="OrthoDB" id="408933at2759"/>
<evidence type="ECO:0000256" key="3">
    <source>
        <dbReference type="ARBA" id="ARBA00022946"/>
    </source>
</evidence>
<keyword evidence="3" id="KW-0809">Transit peptide</keyword>
<keyword evidence="6" id="KW-0687">Ribonucleoprotein</keyword>
<dbReference type="GO" id="GO:0006412">
    <property type="term" value="P:translation"/>
    <property type="evidence" value="ECO:0007669"/>
    <property type="project" value="TreeGrafter"/>
</dbReference>
<comment type="similarity">
    <text evidence="2">Belongs to the mitochondrion-specific ribosomal protein mL41 family.</text>
</comment>
<evidence type="ECO:0000256" key="2">
    <source>
        <dbReference type="ARBA" id="ARBA00010152"/>
    </source>
</evidence>
<keyword evidence="5" id="KW-0496">Mitochondrion</keyword>
<reference evidence="7" key="1">
    <citation type="thesis" date="2020" institute="ProQuest LLC" country="789 East Eisenhower Parkway, Ann Arbor, MI, USA">
        <title>Comparative Genomics and Chromosome Evolution.</title>
        <authorList>
            <person name="Mudd A.B."/>
        </authorList>
    </citation>
    <scope>NUCLEOTIDE SEQUENCE</scope>
    <source>
        <strain evidence="7">HN-11 Male</strain>
        <tissue evidence="7">Kidney and liver</tissue>
    </source>
</reference>
<comment type="subcellular location">
    <subcellularLocation>
        <location evidence="1">Mitochondrion</location>
    </subcellularLocation>
</comment>